<dbReference type="SUPFAM" id="SSF81606">
    <property type="entry name" value="PP2C-like"/>
    <property type="match status" value="1"/>
</dbReference>
<sequence length="101" mass="11482">MAKEYDEPIRLSQLDLDRLYKIIKTAFIAGCHIIKQANHVPRVENNFAMTRVFGNYSLDKNIVLALADIIQHRIDISTAHIVITCHGIWTVTSNEQVAQHA</sequence>
<dbReference type="InterPro" id="IPR001932">
    <property type="entry name" value="PPM-type_phosphatase-like_dom"/>
</dbReference>
<gene>
    <name evidence="2" type="ORF">JYZ213_LOCUS4592</name>
    <name evidence="3" type="ORF">OXD698_LOCUS9737</name>
</gene>
<dbReference type="EMBL" id="CAJNOG010000026">
    <property type="protein sequence ID" value="CAF0788478.1"/>
    <property type="molecule type" value="Genomic_DNA"/>
</dbReference>
<comment type="caution">
    <text evidence="3">The sequence shown here is derived from an EMBL/GenBank/DDBJ whole genome shotgun (WGS) entry which is preliminary data.</text>
</comment>
<dbReference type="AlphaFoldDB" id="A0A818RW40"/>
<dbReference type="EMBL" id="CAJOAZ010000499">
    <property type="protein sequence ID" value="CAF3663200.1"/>
    <property type="molecule type" value="Genomic_DNA"/>
</dbReference>
<organism evidence="3 4">
    <name type="scientific">Adineta steineri</name>
    <dbReference type="NCBI Taxonomy" id="433720"/>
    <lineage>
        <taxon>Eukaryota</taxon>
        <taxon>Metazoa</taxon>
        <taxon>Spiralia</taxon>
        <taxon>Gnathifera</taxon>
        <taxon>Rotifera</taxon>
        <taxon>Eurotatoria</taxon>
        <taxon>Bdelloidea</taxon>
        <taxon>Adinetida</taxon>
        <taxon>Adinetidae</taxon>
        <taxon>Adineta</taxon>
    </lineage>
</organism>
<dbReference type="Pfam" id="PF00481">
    <property type="entry name" value="PP2C"/>
    <property type="match status" value="1"/>
</dbReference>
<dbReference type="Proteomes" id="UP000663845">
    <property type="component" value="Unassembled WGS sequence"/>
</dbReference>
<evidence type="ECO:0000313" key="2">
    <source>
        <dbReference type="EMBL" id="CAF0788478.1"/>
    </source>
</evidence>
<feature type="domain" description="PPM-type phosphatase" evidence="1">
    <location>
        <begin position="40"/>
        <end position="99"/>
    </location>
</feature>
<dbReference type="Gene3D" id="3.60.40.10">
    <property type="entry name" value="PPM-type phosphatase domain"/>
    <property type="match status" value="1"/>
</dbReference>
<proteinExistence type="predicted"/>
<dbReference type="InterPro" id="IPR036457">
    <property type="entry name" value="PPM-type-like_dom_sf"/>
</dbReference>
<reference evidence="3" key="1">
    <citation type="submission" date="2021-02" db="EMBL/GenBank/DDBJ databases">
        <authorList>
            <person name="Nowell W R."/>
        </authorList>
    </citation>
    <scope>NUCLEOTIDE SEQUENCE</scope>
</reference>
<evidence type="ECO:0000259" key="1">
    <source>
        <dbReference type="Pfam" id="PF00481"/>
    </source>
</evidence>
<evidence type="ECO:0000313" key="3">
    <source>
        <dbReference type="EMBL" id="CAF3663200.1"/>
    </source>
</evidence>
<dbReference type="Proteomes" id="UP000663844">
    <property type="component" value="Unassembled WGS sequence"/>
</dbReference>
<name>A0A818RW40_9BILA</name>
<evidence type="ECO:0000313" key="4">
    <source>
        <dbReference type="Proteomes" id="UP000663844"/>
    </source>
</evidence>
<accession>A0A818RW40</accession>
<protein>
    <recommendedName>
        <fullName evidence="1">PPM-type phosphatase domain-containing protein</fullName>
    </recommendedName>
</protein>